<gene>
    <name evidence="1" type="ORF">QNM18_02825</name>
</gene>
<evidence type="ECO:0008006" key="3">
    <source>
        <dbReference type="Google" id="ProtNLM"/>
    </source>
</evidence>
<protein>
    <recommendedName>
        <fullName evidence="3">Orphan protein</fullName>
    </recommendedName>
</protein>
<sequence length="149" mass="17497">MAQSRAERLQQVLDEYSEQQKQSKIKLNNGQKVEWTSCDHICFLKVARDYVEIMMPDNRSILHNEGLAVMEEKLLSLFYEYIAYLLLINALFNHWRSYHQGSNLILTTGEAVPVSTRMMPKVKNQLDYTTFVCTINQGVFLKRHSEYCR</sequence>
<comment type="caution">
    <text evidence="1">The sequence shown here is derived from an EMBL/GenBank/DDBJ whole genome shotgun (WGS) entry which is preliminary data.</text>
</comment>
<name>A0ABT7EFF3_9GAMM</name>
<dbReference type="Gene3D" id="2.40.50.1020">
    <property type="entry name" value="LytTr DNA-binding domain"/>
    <property type="match status" value="1"/>
</dbReference>
<accession>A0ABT7EFF3</accession>
<proteinExistence type="predicted"/>
<dbReference type="Proteomes" id="UP001231915">
    <property type="component" value="Unassembled WGS sequence"/>
</dbReference>
<dbReference type="RefSeq" id="WP_284136263.1">
    <property type="nucleotide sequence ID" value="NZ_JASJUT010000001.1"/>
</dbReference>
<dbReference type="EMBL" id="JASJUT010000001">
    <property type="protein sequence ID" value="MDK2594001.1"/>
    <property type="molecule type" value="Genomic_DNA"/>
</dbReference>
<reference evidence="1 2" key="1">
    <citation type="submission" date="2023-05" db="EMBL/GenBank/DDBJ databases">
        <title>Pseudoalteromonas ardens sp. nov., Pseudoalteromonas obscura sp. nov., and Pseudoalteromonas umbrosa sp. nov., isolated from the coral Montipora capitata.</title>
        <authorList>
            <person name="Thomas E.M."/>
            <person name="Smith E.M."/>
            <person name="Papke E."/>
            <person name="Shlafstein M.D."/>
            <person name="Oline D.K."/>
            <person name="Videau P."/>
            <person name="Saw J.H."/>
            <person name="Strangman W.K."/>
            <person name="Ushijima B."/>
        </authorList>
    </citation>
    <scope>NUCLEOTIDE SEQUENCE [LARGE SCALE GENOMIC DNA]</scope>
    <source>
        <strain evidence="1 2">P94</strain>
    </source>
</reference>
<evidence type="ECO:0000313" key="1">
    <source>
        <dbReference type="EMBL" id="MDK2594001.1"/>
    </source>
</evidence>
<evidence type="ECO:0000313" key="2">
    <source>
        <dbReference type="Proteomes" id="UP001231915"/>
    </source>
</evidence>
<organism evidence="1 2">
    <name type="scientific">Pseudoalteromonas obscura</name>
    <dbReference type="NCBI Taxonomy" id="3048491"/>
    <lineage>
        <taxon>Bacteria</taxon>
        <taxon>Pseudomonadati</taxon>
        <taxon>Pseudomonadota</taxon>
        <taxon>Gammaproteobacteria</taxon>
        <taxon>Alteromonadales</taxon>
        <taxon>Pseudoalteromonadaceae</taxon>
        <taxon>Pseudoalteromonas</taxon>
    </lineage>
</organism>
<keyword evidence="2" id="KW-1185">Reference proteome</keyword>